<dbReference type="Gene3D" id="3.60.60.30">
    <property type="match status" value="1"/>
</dbReference>
<evidence type="ECO:0000313" key="7">
    <source>
        <dbReference type="EMBL" id="MBK9796538.1"/>
    </source>
</evidence>
<dbReference type="GO" id="GO:0016042">
    <property type="term" value="P:lipid catabolic process"/>
    <property type="evidence" value="ECO:0007669"/>
    <property type="project" value="UniProtKB-KW"/>
</dbReference>
<protein>
    <submittedName>
        <fullName evidence="7">Uncharacterized protein</fullName>
    </submittedName>
</protein>
<feature type="chain" id="PRO_5039396954" evidence="6">
    <location>
        <begin position="20"/>
        <end position="1051"/>
    </location>
</feature>
<dbReference type="InterPro" id="IPR027268">
    <property type="entry name" value="Peptidase_M4/M1_CTD_sf"/>
</dbReference>
<proteinExistence type="predicted"/>
<dbReference type="EMBL" id="JADKIO010000006">
    <property type="protein sequence ID" value="MBK9796538.1"/>
    <property type="molecule type" value="Genomic_DNA"/>
</dbReference>
<keyword evidence="5" id="KW-0325">Glycoprotein</keyword>
<dbReference type="InterPro" id="IPR047803">
    <property type="entry name" value="DCD1A/B-like"/>
</dbReference>
<dbReference type="NCBIfam" id="NF040521">
    <property type="entry name" value="C45_proenzyme"/>
    <property type="match status" value="1"/>
</dbReference>
<dbReference type="SUPFAM" id="SSF55486">
    <property type="entry name" value="Metalloproteases ('zincins'), catalytic domain"/>
    <property type="match status" value="1"/>
</dbReference>
<sequence length="1051" mass="114451">MIRMLRAGLLMAMAVFAAADIPVSGWALKPGSTGTAAALRLAAAPGGSEATLASGPVTLKIGELYRLSATIRTEGVQADALARYPTALGACLSMESFPFTNASQSVAGTSERQVSVLFLATSPSDRVQLHLGRNGKATGAAAFSAVKLEKVEDVTAFIPMQTVRWAGKGFRYEMGGWTFLHIEGAPYARGRQHGELMAEEIVRYMTKLGVQKQAADPVRGWADQRQMADALFFRKFDVEFLEEMKGIADGANKAGATFKGRAVDLLDIVTLNCAIDMSSLQDGLTHAPHPLSGRTFMTAEDEMDQAGKGDHCNSFVATKGATRSGRFIFTQMFMWNGYTGTEFNVMLDVVPEKGHRLVMQAFPGGIHSGTDWYLNASGLVMGETTVGQTPFNADGTPQSNRIRKAAQYAASIDEAAAILFKQNNGLYTNDWTMADTKTDEGACFLLGTEKTRMWRTGTKGRPADTPGGLKDYIWANNNNRDLEVRGEYGANPDNAPADLAFNTWNRDIAWQDAFRRYGRGGFDIDTSTRVMATSPINRPHACDAKLTTSEMAEKLVFIAHQGKTTQREKMVGGRFIADLPLATPHLTHGYTAFSPIWVTQRLQAAKFPSVSRIGGADAEKAAGREEKKVKAAPSPEVSAVKEAYSYSAKGLWIGTVRPATDAENWFVSASAAYWQQLKNLPAAPAKAFETLGAALADLNTRHLYLEAKEGVQAPLATRTEYDRYGAYQIPRIRGVFALHQLRLHLGNAAFAKAMQTAHSRFNGKPARTADLLKALSEGAGRDVAPILKPWLERADLPAPSIQAEVKPLDKGFEVKLAVEQRGFAYPFVASVKLETDKGARLERLEMKEAKAVFTFSSETKPTRLVFNAGQDIPVPRTEFWVPGNLLDDWSATQLVHGTTREVEAQRTLALNYRDTLAEGMTEVLLPLRTDAELSDAELASSDLLVFGGPAENGLAARLQTEGKLPLEAGAGWFRWQGRTFGRPDDGLLAAFPNPWNPKRMLVLVLANSRVQQWAMTKAIPRGLPGWSLYRGSEVQQKGHAQPAALSLAFGQ</sequence>
<keyword evidence="4" id="KW-0443">Lipid metabolism</keyword>
<name>A0A9D7SGN8_9BACT</name>
<reference evidence="7" key="1">
    <citation type="submission" date="2020-10" db="EMBL/GenBank/DDBJ databases">
        <title>Connecting structure to function with the recovery of over 1000 high-quality activated sludge metagenome-assembled genomes encoding full-length rRNA genes using long-read sequencing.</title>
        <authorList>
            <person name="Singleton C.M."/>
            <person name="Petriglieri F."/>
            <person name="Kristensen J.M."/>
            <person name="Kirkegaard R.H."/>
            <person name="Michaelsen T.Y."/>
            <person name="Andersen M.H."/>
            <person name="Karst S.M."/>
            <person name="Dueholm M.S."/>
            <person name="Nielsen P.H."/>
            <person name="Albertsen M."/>
        </authorList>
    </citation>
    <scope>NUCLEOTIDE SEQUENCE</scope>
    <source>
        <strain evidence="7">Skiv_18-Q3-R9-52_MAXAC.067</strain>
    </source>
</reference>
<evidence type="ECO:0000256" key="3">
    <source>
        <dbReference type="ARBA" id="ARBA00022963"/>
    </source>
</evidence>
<dbReference type="Gene3D" id="2.60.120.260">
    <property type="entry name" value="Galactose-binding domain-like"/>
    <property type="match status" value="1"/>
</dbReference>
<keyword evidence="2" id="KW-0378">Hydrolase</keyword>
<evidence type="ECO:0000313" key="8">
    <source>
        <dbReference type="Proteomes" id="UP000886657"/>
    </source>
</evidence>
<organism evidence="7 8">
    <name type="scientific">Candidatus Geothrix skivensis</name>
    <dbReference type="NCBI Taxonomy" id="2954439"/>
    <lineage>
        <taxon>Bacteria</taxon>
        <taxon>Pseudomonadati</taxon>
        <taxon>Acidobacteriota</taxon>
        <taxon>Holophagae</taxon>
        <taxon>Holophagales</taxon>
        <taxon>Holophagaceae</taxon>
        <taxon>Geothrix</taxon>
    </lineage>
</organism>
<dbReference type="Proteomes" id="UP000886657">
    <property type="component" value="Unassembled WGS sequence"/>
</dbReference>
<accession>A0A9D7SGN8</accession>
<dbReference type="PANTHER" id="PTHR35190">
    <property type="entry name" value="PROTEIN DCD1B"/>
    <property type="match status" value="1"/>
</dbReference>
<comment type="caution">
    <text evidence="7">The sequence shown here is derived from an EMBL/GenBank/DDBJ whole genome shotgun (WGS) entry which is preliminary data.</text>
</comment>
<dbReference type="Pfam" id="PF04916">
    <property type="entry name" value="Phospholip_B"/>
    <property type="match status" value="1"/>
</dbReference>
<evidence type="ECO:0000256" key="5">
    <source>
        <dbReference type="ARBA" id="ARBA00023180"/>
    </source>
</evidence>
<dbReference type="PANTHER" id="PTHR35190:SF2">
    <property type="entry name" value="PROTEIN DCD1B"/>
    <property type="match status" value="1"/>
</dbReference>
<evidence type="ECO:0000256" key="1">
    <source>
        <dbReference type="ARBA" id="ARBA00022729"/>
    </source>
</evidence>
<dbReference type="Gene3D" id="1.10.390.10">
    <property type="entry name" value="Neutral Protease Domain 2"/>
    <property type="match status" value="1"/>
</dbReference>
<dbReference type="InterPro" id="IPR047794">
    <property type="entry name" value="C45_proenzyme-like"/>
</dbReference>
<keyword evidence="3" id="KW-0442">Lipid degradation</keyword>
<feature type="signal peptide" evidence="6">
    <location>
        <begin position="1"/>
        <end position="19"/>
    </location>
</feature>
<dbReference type="AlphaFoldDB" id="A0A9D7SGN8"/>
<evidence type="ECO:0000256" key="6">
    <source>
        <dbReference type="SAM" id="SignalP"/>
    </source>
</evidence>
<evidence type="ECO:0000256" key="4">
    <source>
        <dbReference type="ARBA" id="ARBA00023098"/>
    </source>
</evidence>
<dbReference type="GO" id="GO:0004620">
    <property type="term" value="F:phospholipase activity"/>
    <property type="evidence" value="ECO:0007669"/>
    <property type="project" value="InterPro"/>
</dbReference>
<dbReference type="InterPro" id="IPR007000">
    <property type="entry name" value="PLipase_B-like"/>
</dbReference>
<gene>
    <name evidence="7" type="ORF">IPP58_08555</name>
</gene>
<keyword evidence="1 6" id="KW-0732">Signal</keyword>
<evidence type="ECO:0000256" key="2">
    <source>
        <dbReference type="ARBA" id="ARBA00022801"/>
    </source>
</evidence>